<dbReference type="EMBL" id="BJYZ01000022">
    <property type="protein sequence ID" value="GEO40588.1"/>
    <property type="molecule type" value="Genomic_DNA"/>
</dbReference>
<reference evidence="1 2" key="1">
    <citation type="submission" date="2019-07" db="EMBL/GenBank/DDBJ databases">
        <title>Whole genome shotgun sequence of Skermanella aerolata NBRC 106429.</title>
        <authorList>
            <person name="Hosoyama A."/>
            <person name="Uohara A."/>
            <person name="Ohji S."/>
            <person name="Ichikawa N."/>
        </authorList>
    </citation>
    <scope>NUCLEOTIDE SEQUENCE [LARGE SCALE GENOMIC DNA]</scope>
    <source>
        <strain evidence="1 2">NBRC 106429</strain>
    </source>
</reference>
<sequence>MLEISKSKFSRVVLACCHKDGNLSNNHPRNLAALCQWCHLDTDRDWNRHQMKITVQMRRSLGDLFTGPYVRW</sequence>
<protein>
    <submittedName>
        <fullName evidence="1">Uncharacterized protein</fullName>
    </submittedName>
</protein>
<evidence type="ECO:0000313" key="1">
    <source>
        <dbReference type="EMBL" id="GEO40588.1"/>
    </source>
</evidence>
<name>A0A512DVU9_9PROT</name>
<evidence type="ECO:0000313" key="2">
    <source>
        <dbReference type="Proteomes" id="UP000321523"/>
    </source>
</evidence>
<proteinExistence type="predicted"/>
<accession>A0A512DVU9</accession>
<keyword evidence="2" id="KW-1185">Reference proteome</keyword>
<dbReference type="RefSeq" id="WP_211099302.1">
    <property type="nucleotide sequence ID" value="NZ_BJYZ01000022.1"/>
</dbReference>
<organism evidence="1 2">
    <name type="scientific">Skermanella aerolata</name>
    <dbReference type="NCBI Taxonomy" id="393310"/>
    <lineage>
        <taxon>Bacteria</taxon>
        <taxon>Pseudomonadati</taxon>
        <taxon>Pseudomonadota</taxon>
        <taxon>Alphaproteobacteria</taxon>
        <taxon>Rhodospirillales</taxon>
        <taxon>Azospirillaceae</taxon>
        <taxon>Skermanella</taxon>
    </lineage>
</organism>
<gene>
    <name evidence="1" type="ORF">SAE02_47360</name>
</gene>
<dbReference type="AlphaFoldDB" id="A0A512DVU9"/>
<comment type="caution">
    <text evidence="1">The sequence shown here is derived from an EMBL/GenBank/DDBJ whole genome shotgun (WGS) entry which is preliminary data.</text>
</comment>
<dbReference type="Proteomes" id="UP000321523">
    <property type="component" value="Unassembled WGS sequence"/>
</dbReference>